<keyword evidence="3" id="KW-0479">Metal-binding</keyword>
<dbReference type="Gene3D" id="3.20.20.80">
    <property type="entry name" value="Glycosidases"/>
    <property type="match status" value="1"/>
</dbReference>
<reference evidence="9 10" key="1">
    <citation type="submission" date="2020-08" db="EMBL/GenBank/DDBJ databases">
        <title>Cohnella phylogeny.</title>
        <authorList>
            <person name="Dunlap C."/>
        </authorList>
    </citation>
    <scope>NUCLEOTIDE SEQUENCE [LARGE SCALE GENOMIC DNA]</scope>
    <source>
        <strain evidence="9 10">DSM 25239</strain>
    </source>
</reference>
<dbReference type="GO" id="GO:0046872">
    <property type="term" value="F:metal ion binding"/>
    <property type="evidence" value="ECO:0007669"/>
    <property type="project" value="UniProtKB-KW"/>
</dbReference>
<dbReference type="PANTHER" id="PTHR10357">
    <property type="entry name" value="ALPHA-AMYLASE FAMILY MEMBER"/>
    <property type="match status" value="1"/>
</dbReference>
<protein>
    <submittedName>
        <fullName evidence="9">Alpha-amylase</fullName>
    </submittedName>
</protein>
<dbReference type="PRINTS" id="PR00110">
    <property type="entry name" value="ALPHAAMYLASE"/>
</dbReference>
<keyword evidence="5" id="KW-0106">Calcium</keyword>
<dbReference type="InterPro" id="IPR013784">
    <property type="entry name" value="Carb-bd-like_fold"/>
</dbReference>
<dbReference type="SMART" id="SM00632">
    <property type="entry name" value="Aamy_C"/>
    <property type="match status" value="1"/>
</dbReference>
<dbReference type="PROSITE" id="PS51166">
    <property type="entry name" value="CBM20"/>
    <property type="match status" value="1"/>
</dbReference>
<evidence type="ECO:0000313" key="10">
    <source>
        <dbReference type="Proteomes" id="UP000553776"/>
    </source>
</evidence>
<evidence type="ECO:0000256" key="1">
    <source>
        <dbReference type="ARBA" id="ARBA00001913"/>
    </source>
</evidence>
<dbReference type="InterPro" id="IPR006047">
    <property type="entry name" value="GH13_cat_dom"/>
</dbReference>
<dbReference type="PANTHER" id="PTHR10357:SF215">
    <property type="entry name" value="ALPHA-AMYLASE 1"/>
    <property type="match status" value="1"/>
</dbReference>
<dbReference type="EMBL" id="JACJVR010000015">
    <property type="protein sequence ID" value="MBB6690650.1"/>
    <property type="molecule type" value="Genomic_DNA"/>
</dbReference>
<dbReference type="SUPFAM" id="SSF51011">
    <property type="entry name" value="Glycosyl hydrolase domain"/>
    <property type="match status" value="1"/>
</dbReference>
<dbReference type="InterPro" id="IPR006046">
    <property type="entry name" value="Alpha_amylase"/>
</dbReference>
<evidence type="ECO:0000256" key="7">
    <source>
        <dbReference type="SAM" id="MobiDB-lite"/>
    </source>
</evidence>
<evidence type="ECO:0000256" key="2">
    <source>
        <dbReference type="ARBA" id="ARBA00008061"/>
    </source>
</evidence>
<evidence type="ECO:0000313" key="9">
    <source>
        <dbReference type="EMBL" id="MBB6690650.1"/>
    </source>
</evidence>
<dbReference type="InterPro" id="IPR013783">
    <property type="entry name" value="Ig-like_fold"/>
</dbReference>
<evidence type="ECO:0000256" key="5">
    <source>
        <dbReference type="ARBA" id="ARBA00022837"/>
    </source>
</evidence>
<dbReference type="SUPFAM" id="SSF51445">
    <property type="entry name" value="(Trans)glycosidases"/>
    <property type="match status" value="1"/>
</dbReference>
<evidence type="ECO:0000256" key="3">
    <source>
        <dbReference type="ARBA" id="ARBA00022723"/>
    </source>
</evidence>
<dbReference type="SUPFAM" id="SSF49452">
    <property type="entry name" value="Starch-binding domain-like"/>
    <property type="match status" value="1"/>
</dbReference>
<keyword evidence="10" id="KW-1185">Reference proteome</keyword>
<dbReference type="GO" id="GO:0005975">
    <property type="term" value="P:carbohydrate metabolic process"/>
    <property type="evidence" value="ECO:0007669"/>
    <property type="project" value="InterPro"/>
</dbReference>
<sequence length="723" mass="79331">MSDRNLTSSAVSRQPGTAALPARLPRPAPNGLPNSPGSKGSDPAIPDPLNYCSDVIYQICTDRFAGGRFPLGASPAGTKLYCGGDWPGLVGKLEDGYFSRLGVTALWISQPVDNIDAVVDYEGVKHTSYHGYWARDFKRTNARFGSFDDFRRLVAAAHDRGIKIVIDFAPNHTSPAMETDPSFAENGRLYDDGRLLGGYTGDAEGLFHHNGGTDFLTTENDIYRNLYDMADLNHLHPVIDRYFKEAIRLWLDLGIDGIRVDAVKHMPAGWQKNWLASIYGCRPVFVFGEWFLGSPDADPEHAKFANKSGMSLLDFRLSQQVRRVFRDRTATMYDLDETILATVSDYERANSLVTFLDSHDMARFKADHVPDRSVELALVFLLTSRGVPAVYYGTEQYMSGEKDPHNRETMRSFSETTVAFRAIRTLAALRRRNPALAYGTTSRLSIGRDAYVFERRFGSSVAVVAINRDLERSFPVRGIVSSLPTGLYPDALEGLLGGRPTMSADGRLPDFELGPGAAAVWHDARVAPPEEAEPLVGHVGPPMGRAGGELAIGGSGFGPRPGAVLFGGAELPDDHVLSWSDSAIRARVPGVPGGRYEAGVRTAAGRESRSPAGGGFFEVLSGEQMAVRFVVRRAWTEWGENVFVAGDVSELGGWNPERAIGPFANQVLFAYPDWYCDVSVPAGAEIRFKFLKRNGSSVRWESGPDRRFRTPRSGTATVTCDWR</sequence>
<proteinExistence type="inferred from homology"/>
<feature type="compositionally biased region" description="Polar residues" evidence="7">
    <location>
        <begin position="1"/>
        <end position="15"/>
    </location>
</feature>
<dbReference type="SUPFAM" id="SSF81296">
    <property type="entry name" value="E set domains"/>
    <property type="match status" value="1"/>
</dbReference>
<dbReference type="Pfam" id="PF00686">
    <property type="entry name" value="CBM_20"/>
    <property type="match status" value="1"/>
</dbReference>
<evidence type="ECO:0000259" key="8">
    <source>
        <dbReference type="PROSITE" id="PS51166"/>
    </source>
</evidence>
<dbReference type="GO" id="GO:0004556">
    <property type="term" value="F:alpha-amylase activity"/>
    <property type="evidence" value="ECO:0007669"/>
    <property type="project" value="InterPro"/>
</dbReference>
<comment type="cofactor">
    <cofactor evidence="1">
        <name>Ca(2+)</name>
        <dbReference type="ChEBI" id="CHEBI:29108"/>
    </cofactor>
</comment>
<dbReference type="CDD" id="cd00604">
    <property type="entry name" value="IPT_CGTD"/>
    <property type="match status" value="1"/>
</dbReference>
<comment type="caution">
    <text evidence="9">The sequence shown here is derived from an EMBL/GenBank/DDBJ whole genome shotgun (WGS) entry which is preliminary data.</text>
</comment>
<feature type="domain" description="CBM20" evidence="8">
    <location>
        <begin position="619"/>
        <end position="723"/>
    </location>
</feature>
<dbReference type="GO" id="GO:2001070">
    <property type="term" value="F:starch binding"/>
    <property type="evidence" value="ECO:0007669"/>
    <property type="project" value="InterPro"/>
</dbReference>
<accession>A0A841TXQ8</accession>
<dbReference type="Pfam" id="PF00128">
    <property type="entry name" value="Alpha-amylase"/>
    <property type="match status" value="1"/>
</dbReference>
<dbReference type="InterPro" id="IPR031319">
    <property type="entry name" value="A-amylase_C"/>
</dbReference>
<dbReference type="InterPro" id="IPR013780">
    <property type="entry name" value="Glyco_hydro_b"/>
</dbReference>
<dbReference type="InterPro" id="IPR014756">
    <property type="entry name" value="Ig_E-set"/>
</dbReference>
<evidence type="ECO:0000256" key="6">
    <source>
        <dbReference type="RuleBase" id="RU003615"/>
    </source>
</evidence>
<organism evidence="9 10">
    <name type="scientific">Cohnella xylanilytica</name>
    <dbReference type="NCBI Taxonomy" id="557555"/>
    <lineage>
        <taxon>Bacteria</taxon>
        <taxon>Bacillati</taxon>
        <taxon>Bacillota</taxon>
        <taxon>Bacilli</taxon>
        <taxon>Bacillales</taxon>
        <taxon>Paenibacillaceae</taxon>
        <taxon>Cohnella</taxon>
    </lineage>
</organism>
<evidence type="ECO:0000256" key="4">
    <source>
        <dbReference type="ARBA" id="ARBA00022729"/>
    </source>
</evidence>
<dbReference type="AlphaFoldDB" id="A0A841TXQ8"/>
<gene>
    <name evidence="9" type="ORF">H7B90_04455</name>
</gene>
<dbReference type="RefSeq" id="WP_185134682.1">
    <property type="nucleotide sequence ID" value="NZ_JACJVR010000015.1"/>
</dbReference>
<dbReference type="SMART" id="SM01065">
    <property type="entry name" value="CBM_2"/>
    <property type="match status" value="1"/>
</dbReference>
<feature type="region of interest" description="Disordered" evidence="7">
    <location>
        <begin position="1"/>
        <end position="44"/>
    </location>
</feature>
<dbReference type="Gene3D" id="2.60.40.1180">
    <property type="entry name" value="Golgi alpha-mannosidase II"/>
    <property type="match status" value="1"/>
</dbReference>
<name>A0A841TXQ8_9BACL</name>
<dbReference type="SMART" id="SM00642">
    <property type="entry name" value="Aamy"/>
    <property type="match status" value="1"/>
</dbReference>
<comment type="similarity">
    <text evidence="2 6">Belongs to the glycosyl hydrolase 13 family.</text>
</comment>
<dbReference type="Proteomes" id="UP000553776">
    <property type="component" value="Unassembled WGS sequence"/>
</dbReference>
<dbReference type="Gene3D" id="2.60.40.10">
    <property type="entry name" value="Immunoglobulins"/>
    <property type="match status" value="2"/>
</dbReference>
<dbReference type="InterPro" id="IPR002044">
    <property type="entry name" value="CBM20"/>
</dbReference>
<dbReference type="CDD" id="cd11320">
    <property type="entry name" value="AmyAc_AmyMalt_CGTase_like"/>
    <property type="match status" value="1"/>
</dbReference>
<keyword evidence="4" id="KW-0732">Signal</keyword>
<dbReference type="InterPro" id="IPR017853">
    <property type="entry name" value="GH"/>
</dbReference>